<dbReference type="AlphaFoldDB" id="A0A2P2KQV2"/>
<reference evidence="1" key="1">
    <citation type="submission" date="2018-02" db="EMBL/GenBank/DDBJ databases">
        <title>Rhizophora mucronata_Transcriptome.</title>
        <authorList>
            <person name="Meera S.P."/>
            <person name="Sreeshan A."/>
            <person name="Augustine A."/>
        </authorList>
    </citation>
    <scope>NUCLEOTIDE SEQUENCE</scope>
    <source>
        <tissue evidence="1">Leaf</tissue>
    </source>
</reference>
<dbReference type="EMBL" id="GGEC01027600">
    <property type="protein sequence ID" value="MBX08084.1"/>
    <property type="molecule type" value="Transcribed_RNA"/>
</dbReference>
<proteinExistence type="predicted"/>
<accession>A0A2P2KQV2</accession>
<sequence>MGLHFLISQMAPHILHLEDYSVANLCIYVMPVSSHDSRSLIFFLRRDQLPLPSMWPEGKEYVGMIRASLLQISQL</sequence>
<organism evidence="1">
    <name type="scientific">Rhizophora mucronata</name>
    <name type="common">Asiatic mangrove</name>
    <dbReference type="NCBI Taxonomy" id="61149"/>
    <lineage>
        <taxon>Eukaryota</taxon>
        <taxon>Viridiplantae</taxon>
        <taxon>Streptophyta</taxon>
        <taxon>Embryophyta</taxon>
        <taxon>Tracheophyta</taxon>
        <taxon>Spermatophyta</taxon>
        <taxon>Magnoliopsida</taxon>
        <taxon>eudicotyledons</taxon>
        <taxon>Gunneridae</taxon>
        <taxon>Pentapetalae</taxon>
        <taxon>rosids</taxon>
        <taxon>fabids</taxon>
        <taxon>Malpighiales</taxon>
        <taxon>Rhizophoraceae</taxon>
        <taxon>Rhizophora</taxon>
    </lineage>
</organism>
<protein>
    <submittedName>
        <fullName evidence="1">GATA transcription factor 24-like isoform X6</fullName>
    </submittedName>
</protein>
<name>A0A2P2KQV2_RHIMU</name>
<evidence type="ECO:0000313" key="1">
    <source>
        <dbReference type="EMBL" id="MBX08084.1"/>
    </source>
</evidence>